<comment type="caution">
    <text evidence="1">The sequence shown here is derived from an EMBL/GenBank/DDBJ whole genome shotgun (WGS) entry which is preliminary data.</text>
</comment>
<dbReference type="OrthoDB" id="6136790at2759"/>
<organism evidence="1 2">
    <name type="scientific">Ignelater luminosus</name>
    <name type="common">Cucubano</name>
    <name type="synonym">Pyrophorus luminosus</name>
    <dbReference type="NCBI Taxonomy" id="2038154"/>
    <lineage>
        <taxon>Eukaryota</taxon>
        <taxon>Metazoa</taxon>
        <taxon>Ecdysozoa</taxon>
        <taxon>Arthropoda</taxon>
        <taxon>Hexapoda</taxon>
        <taxon>Insecta</taxon>
        <taxon>Pterygota</taxon>
        <taxon>Neoptera</taxon>
        <taxon>Endopterygota</taxon>
        <taxon>Coleoptera</taxon>
        <taxon>Polyphaga</taxon>
        <taxon>Elateriformia</taxon>
        <taxon>Elateroidea</taxon>
        <taxon>Elateridae</taxon>
        <taxon>Agrypninae</taxon>
        <taxon>Pyrophorini</taxon>
        <taxon>Ignelater</taxon>
    </lineage>
</organism>
<sequence length="207" mass="23653">MSCADLCAPNRRDTVLVTKQTQHLIDLENTRSCMNDETLSRNICNEFKSESSEEDPHFVPQLSDLKNDPSQSNCDLLVRPKGKRDYTCQRDCIVRFVKQKEKKQVTVSVGDDSKREYSRDYFLKLNEVEKRVCKVMFLNTLGISETWVTTGLSKVQNAGTIPSNLQRKHSNRSNAISNTIRDSAGNHINPFPKVPSHYIQKNSQKCI</sequence>
<dbReference type="Proteomes" id="UP000801492">
    <property type="component" value="Unassembled WGS sequence"/>
</dbReference>
<protein>
    <submittedName>
        <fullName evidence="1">Uncharacterized protein</fullName>
    </submittedName>
</protein>
<evidence type="ECO:0000313" key="1">
    <source>
        <dbReference type="EMBL" id="KAF2886614.1"/>
    </source>
</evidence>
<gene>
    <name evidence="1" type="ORF">ILUMI_19559</name>
</gene>
<name>A0A8K0CFZ2_IGNLU</name>
<accession>A0A8K0CFZ2</accession>
<dbReference type="PANTHER" id="PTHR10773:SF19">
    <property type="match status" value="1"/>
</dbReference>
<proteinExistence type="predicted"/>
<dbReference type="EMBL" id="VTPC01087132">
    <property type="protein sequence ID" value="KAF2886614.1"/>
    <property type="molecule type" value="Genomic_DNA"/>
</dbReference>
<dbReference type="AlphaFoldDB" id="A0A8K0CFZ2"/>
<evidence type="ECO:0000313" key="2">
    <source>
        <dbReference type="Proteomes" id="UP000801492"/>
    </source>
</evidence>
<dbReference type="PANTHER" id="PTHR10773">
    <property type="entry name" value="DNA-DIRECTED RNA POLYMERASES I, II, AND III SUBUNIT RPABC2"/>
    <property type="match status" value="1"/>
</dbReference>
<keyword evidence="2" id="KW-1185">Reference proteome</keyword>
<reference evidence="1" key="1">
    <citation type="submission" date="2019-08" db="EMBL/GenBank/DDBJ databases">
        <title>The genome of the North American firefly Photinus pyralis.</title>
        <authorList>
            <consortium name="Photinus pyralis genome working group"/>
            <person name="Fallon T.R."/>
            <person name="Sander Lower S.E."/>
            <person name="Weng J.-K."/>
        </authorList>
    </citation>
    <scope>NUCLEOTIDE SEQUENCE</scope>
    <source>
        <strain evidence="1">TRF0915ILg1</strain>
        <tissue evidence="1">Whole body</tissue>
    </source>
</reference>